<dbReference type="PANTHER" id="PTHR35936:SF25">
    <property type="entry name" value="ABC TRANSPORTER SUBSTRATE-BINDING PROTEIN"/>
    <property type="match status" value="1"/>
</dbReference>
<dbReference type="InterPro" id="IPR001638">
    <property type="entry name" value="Solute-binding_3/MltF_N"/>
</dbReference>
<keyword evidence="6" id="KW-1185">Reference proteome</keyword>
<feature type="signal peptide" evidence="3">
    <location>
        <begin position="1"/>
        <end position="23"/>
    </location>
</feature>
<gene>
    <name evidence="5" type="ORF">SAMN05444390_101800</name>
</gene>
<protein>
    <submittedName>
        <fullName evidence="5">Amino acid ABC transporter substrate-binding protein, PAAT family</fullName>
    </submittedName>
</protein>
<dbReference type="PANTHER" id="PTHR35936">
    <property type="entry name" value="MEMBRANE-BOUND LYTIC MUREIN TRANSGLYCOSYLASE F"/>
    <property type="match status" value="1"/>
</dbReference>
<comment type="similarity">
    <text evidence="1">Belongs to the bacterial solute-binding protein 3 family.</text>
</comment>
<evidence type="ECO:0000256" key="2">
    <source>
        <dbReference type="ARBA" id="ARBA00022729"/>
    </source>
</evidence>
<dbReference type="SUPFAM" id="SSF53850">
    <property type="entry name" value="Periplasmic binding protein-like II"/>
    <property type="match status" value="1"/>
</dbReference>
<evidence type="ECO:0000256" key="3">
    <source>
        <dbReference type="SAM" id="SignalP"/>
    </source>
</evidence>
<dbReference type="Gene3D" id="3.40.190.10">
    <property type="entry name" value="Periplasmic binding protein-like II"/>
    <property type="match status" value="2"/>
</dbReference>
<evidence type="ECO:0000313" key="5">
    <source>
        <dbReference type="EMBL" id="SEF89182.1"/>
    </source>
</evidence>
<evidence type="ECO:0000313" key="6">
    <source>
        <dbReference type="Proteomes" id="UP000236745"/>
    </source>
</evidence>
<feature type="chain" id="PRO_5009287467" evidence="3">
    <location>
        <begin position="24"/>
        <end position="261"/>
    </location>
</feature>
<dbReference type="Pfam" id="PF00497">
    <property type="entry name" value="SBP_bac_3"/>
    <property type="match status" value="1"/>
</dbReference>
<evidence type="ECO:0000259" key="4">
    <source>
        <dbReference type="SMART" id="SM00062"/>
    </source>
</evidence>
<accession>A0A1H5VPE6</accession>
<evidence type="ECO:0000256" key="1">
    <source>
        <dbReference type="ARBA" id="ARBA00010333"/>
    </source>
</evidence>
<feature type="domain" description="Solute-binding protein family 3/N-terminal" evidence="4">
    <location>
        <begin position="28"/>
        <end position="255"/>
    </location>
</feature>
<dbReference type="SMART" id="SM00062">
    <property type="entry name" value="PBPb"/>
    <property type="match status" value="1"/>
</dbReference>
<proteinExistence type="inferred from homology"/>
<dbReference type="AlphaFoldDB" id="A0A1H5VPE6"/>
<dbReference type="RefSeq" id="WP_104001756.1">
    <property type="nucleotide sequence ID" value="NZ_FNVQ01000001.1"/>
</dbReference>
<dbReference type="EMBL" id="FNVQ01000001">
    <property type="protein sequence ID" value="SEF89182.1"/>
    <property type="molecule type" value="Genomic_DNA"/>
</dbReference>
<name>A0A1H5VPE6_9GAMM</name>
<dbReference type="OrthoDB" id="370676at2"/>
<keyword evidence="2 3" id="KW-0732">Signal</keyword>
<organism evidence="5 6">
    <name type="scientific">Marinobacterium lutimaris</name>
    <dbReference type="NCBI Taxonomy" id="568106"/>
    <lineage>
        <taxon>Bacteria</taxon>
        <taxon>Pseudomonadati</taxon>
        <taxon>Pseudomonadota</taxon>
        <taxon>Gammaproteobacteria</taxon>
        <taxon>Oceanospirillales</taxon>
        <taxon>Oceanospirillaceae</taxon>
        <taxon>Marinobacterium</taxon>
    </lineage>
</organism>
<sequence length="261" mass="29024">MAQLAVRLFLASILAMFSLHLSAADKQLIRIAMPEDFYPFYAVERDGTPTGASYEIAAAVLEKLGYEPQVTQYSDMRGALQSMAAGSQDIMVNLTSTPDRDKLALFTSTPHIYETQDFIARADSPIEYNGRLLSVAQFKIGVNYGWTYGPEFDSTHYLTKAPVLDSMAQLKGLLSGTFDLAINNQQYFLSSAEKLGVKNAFKVLTPSVYVLPVNLAVSRRMQGAEAFRDQLEREVARFITTPEYLLILSKYGFKPQAETAQ</sequence>
<dbReference type="Proteomes" id="UP000236745">
    <property type="component" value="Unassembled WGS sequence"/>
</dbReference>
<reference evidence="5 6" key="1">
    <citation type="submission" date="2016-10" db="EMBL/GenBank/DDBJ databases">
        <authorList>
            <person name="de Groot N.N."/>
        </authorList>
    </citation>
    <scope>NUCLEOTIDE SEQUENCE [LARGE SCALE GENOMIC DNA]</scope>
    <source>
        <strain evidence="5 6">DSM 22012</strain>
    </source>
</reference>